<evidence type="ECO:0000259" key="1">
    <source>
        <dbReference type="Pfam" id="PF01979"/>
    </source>
</evidence>
<evidence type="ECO:0000313" key="2">
    <source>
        <dbReference type="EMBL" id="EQD37858.1"/>
    </source>
</evidence>
<dbReference type="InterPro" id="IPR032466">
    <property type="entry name" value="Metal_Hydrolase"/>
</dbReference>
<dbReference type="Pfam" id="PF01979">
    <property type="entry name" value="Amidohydro_1"/>
    <property type="match status" value="1"/>
</dbReference>
<dbReference type="SUPFAM" id="SSF51556">
    <property type="entry name" value="Metallo-dependent hydrolases"/>
    <property type="match status" value="1"/>
</dbReference>
<reference evidence="2" key="2">
    <citation type="journal article" date="2014" name="ISME J.">
        <title>Microbial stratification in low pH oxic and suboxic macroscopic growths along an acid mine drainage.</title>
        <authorList>
            <person name="Mendez-Garcia C."/>
            <person name="Mesa V."/>
            <person name="Sprenger R.R."/>
            <person name="Richter M."/>
            <person name="Diez M.S."/>
            <person name="Solano J."/>
            <person name="Bargiela R."/>
            <person name="Golyshina O.V."/>
            <person name="Manteca A."/>
            <person name="Ramos J.L."/>
            <person name="Gallego J.R."/>
            <person name="Llorente I."/>
            <person name="Martins Dos Santos V.A."/>
            <person name="Jensen O.N."/>
            <person name="Pelaez A.I."/>
            <person name="Sanchez J."/>
            <person name="Ferrer M."/>
        </authorList>
    </citation>
    <scope>NUCLEOTIDE SEQUENCE</scope>
</reference>
<dbReference type="InterPro" id="IPR006680">
    <property type="entry name" value="Amidohydro-rel"/>
</dbReference>
<proteinExistence type="predicted"/>
<name>T0YXR7_9ZZZZ</name>
<dbReference type="Gene3D" id="3.20.20.140">
    <property type="entry name" value="Metal-dependent hydrolases"/>
    <property type="match status" value="1"/>
</dbReference>
<dbReference type="AlphaFoldDB" id="T0YXR7"/>
<keyword evidence="2" id="KW-0378">Hydrolase</keyword>
<organism evidence="2">
    <name type="scientific">mine drainage metagenome</name>
    <dbReference type="NCBI Taxonomy" id="410659"/>
    <lineage>
        <taxon>unclassified sequences</taxon>
        <taxon>metagenomes</taxon>
        <taxon>ecological metagenomes</taxon>
    </lineage>
</organism>
<sequence length="81" mass="9066">TLDMFDRWHGKADGRIRVGFGPRTPGGVSPELYREMVSEARVRGMGITMHLAEVEADRQFLRQTYQMSPVEFARSVGLGGP</sequence>
<protein>
    <submittedName>
        <fullName evidence="2">Amidohydrolase</fullName>
    </submittedName>
</protein>
<reference evidence="2" key="1">
    <citation type="submission" date="2013-08" db="EMBL/GenBank/DDBJ databases">
        <authorList>
            <person name="Mendez C."/>
            <person name="Richter M."/>
            <person name="Ferrer M."/>
            <person name="Sanchez J."/>
        </authorList>
    </citation>
    <scope>NUCLEOTIDE SEQUENCE</scope>
</reference>
<comment type="caution">
    <text evidence="2">The sequence shown here is derived from an EMBL/GenBank/DDBJ whole genome shotgun (WGS) entry which is preliminary data.</text>
</comment>
<gene>
    <name evidence="2" type="ORF">B1A_17352</name>
</gene>
<dbReference type="EMBL" id="AUZX01012768">
    <property type="protein sequence ID" value="EQD37858.1"/>
    <property type="molecule type" value="Genomic_DNA"/>
</dbReference>
<accession>T0YXR7</accession>
<feature type="non-terminal residue" evidence="2">
    <location>
        <position position="1"/>
    </location>
</feature>
<feature type="domain" description="Amidohydrolase-related" evidence="1">
    <location>
        <begin position="6"/>
        <end position="79"/>
    </location>
</feature>
<dbReference type="GO" id="GO:0016787">
    <property type="term" value="F:hydrolase activity"/>
    <property type="evidence" value="ECO:0007669"/>
    <property type="project" value="UniProtKB-KW"/>
</dbReference>